<gene>
    <name evidence="5" type="ORF">HF324_23405</name>
    <name evidence="4" type="ORF">HF329_23555</name>
</gene>
<dbReference type="InterPro" id="IPR001296">
    <property type="entry name" value="Glyco_trans_1"/>
</dbReference>
<dbReference type="KEGG" id="coy:HF329_23555"/>
<dbReference type="PANTHER" id="PTHR12526">
    <property type="entry name" value="GLYCOSYLTRANSFERASE"/>
    <property type="match status" value="1"/>
</dbReference>
<keyword evidence="7" id="KW-1185">Reference proteome</keyword>
<dbReference type="PANTHER" id="PTHR12526:SF627">
    <property type="entry name" value="D-RHAMNOSYLTRANSFERASE WBPZ"/>
    <property type="match status" value="1"/>
</dbReference>
<organism evidence="4 6">
    <name type="scientific">Chitinophaga oryzae</name>
    <dbReference type="NCBI Taxonomy" id="2725414"/>
    <lineage>
        <taxon>Bacteria</taxon>
        <taxon>Pseudomonadati</taxon>
        <taxon>Bacteroidota</taxon>
        <taxon>Chitinophagia</taxon>
        <taxon>Chitinophagales</taxon>
        <taxon>Chitinophagaceae</taxon>
        <taxon>Chitinophaga</taxon>
    </lineage>
</organism>
<dbReference type="Pfam" id="PF00534">
    <property type="entry name" value="Glycos_transf_1"/>
    <property type="match status" value="1"/>
</dbReference>
<feature type="domain" description="Glycosyl transferase family 1" evidence="2">
    <location>
        <begin position="177"/>
        <end position="326"/>
    </location>
</feature>
<dbReference type="Pfam" id="PF13439">
    <property type="entry name" value="Glyco_transf_4"/>
    <property type="match status" value="1"/>
</dbReference>
<evidence type="ECO:0000313" key="5">
    <source>
        <dbReference type="EMBL" id="QJB40620.1"/>
    </source>
</evidence>
<dbReference type="EMBL" id="CP051205">
    <property type="protein sequence ID" value="QJB34101.1"/>
    <property type="molecule type" value="Genomic_DNA"/>
</dbReference>
<evidence type="ECO:0000313" key="4">
    <source>
        <dbReference type="EMBL" id="QJB34101.1"/>
    </source>
</evidence>
<dbReference type="Gene3D" id="3.40.50.2000">
    <property type="entry name" value="Glycogen Phosphorylase B"/>
    <property type="match status" value="2"/>
</dbReference>
<evidence type="ECO:0000259" key="3">
    <source>
        <dbReference type="Pfam" id="PF13439"/>
    </source>
</evidence>
<dbReference type="Proteomes" id="UP000503144">
    <property type="component" value="Chromosome"/>
</dbReference>
<evidence type="ECO:0000259" key="2">
    <source>
        <dbReference type="Pfam" id="PF00534"/>
    </source>
</evidence>
<dbReference type="RefSeq" id="WP_168807834.1">
    <property type="nucleotide sequence ID" value="NZ_CP051204.2"/>
</dbReference>
<dbReference type="Proteomes" id="UP000502421">
    <property type="component" value="Chromosome"/>
</dbReference>
<dbReference type="GO" id="GO:0016757">
    <property type="term" value="F:glycosyltransferase activity"/>
    <property type="evidence" value="ECO:0007669"/>
    <property type="project" value="InterPro"/>
</dbReference>
<sequence>MKIAFILPSLANKGPVIVARDLVNEMVKREGIKCTVFYLKDIVELEFDCEVIHFAAANEVDLSRYDIVHSHMFMPNLLAARRKKYIRPAKLVATLHSYMDKDMKNTYGAFKAFFIERIWCAFLNRFDKVVCLSGDMQRYYGKRINKKLLTYIYNGRTTVTQDDGAISDSDLQQIMVLKKSHAVIGAVAGISKIKGYDQLVRALATNPKFALLVIGDGVEREPLMRLANELGVAERCLFLGYRSNATDYFRYFDVYGLTSISEGFPLVLLEAASRGIPTVCSDLPNLKEMFDDKEVCFYKLHDIADLSSSLDRALRRKEDLSERIKKRYNENYRIDIICDKYLALFRSLL</sequence>
<feature type="domain" description="Glycosyltransferase subfamily 4-like N-terminal" evidence="3">
    <location>
        <begin position="55"/>
        <end position="155"/>
    </location>
</feature>
<keyword evidence="1" id="KW-0175">Coiled coil</keyword>
<proteinExistence type="predicted"/>
<dbReference type="InterPro" id="IPR028098">
    <property type="entry name" value="Glyco_trans_4-like_N"/>
</dbReference>
<evidence type="ECO:0000313" key="7">
    <source>
        <dbReference type="Proteomes" id="UP000503144"/>
    </source>
</evidence>
<accession>A0AAE6ZJ01</accession>
<reference evidence="6" key="1">
    <citation type="submission" date="2020-04" db="EMBL/GenBank/DDBJ databases">
        <authorList>
            <person name="Kittiwongwattana C."/>
        </authorList>
    </citation>
    <scope>NUCLEOTIDE SEQUENCE [LARGE SCALE GENOMIC DNA]</scope>
    <source>
        <strain evidence="5 7">1303</strain>
        <strain evidence="6">1310</strain>
    </source>
</reference>
<name>A0AAE6ZJ01_9BACT</name>
<reference evidence="4" key="2">
    <citation type="submission" date="2020-09" db="EMBL/GenBank/DDBJ databases">
        <authorList>
            <person name="Kittiwongwattana C."/>
        </authorList>
    </citation>
    <scope>NUCLEOTIDE SEQUENCE</scope>
    <source>
        <strain evidence="7">1303</strain>
        <strain evidence="4">1310</strain>
    </source>
</reference>
<evidence type="ECO:0000313" key="6">
    <source>
        <dbReference type="Proteomes" id="UP000502421"/>
    </source>
</evidence>
<evidence type="ECO:0000256" key="1">
    <source>
        <dbReference type="SAM" id="Coils"/>
    </source>
</evidence>
<protein>
    <submittedName>
        <fullName evidence="4">Glycosyltransferase</fullName>
    </submittedName>
</protein>
<dbReference type="SUPFAM" id="SSF53756">
    <property type="entry name" value="UDP-Glycosyltransferase/glycogen phosphorylase"/>
    <property type="match status" value="1"/>
</dbReference>
<dbReference type="EMBL" id="CP051204">
    <property type="protein sequence ID" value="QJB40620.1"/>
    <property type="molecule type" value="Genomic_DNA"/>
</dbReference>
<dbReference type="CDD" id="cd03811">
    <property type="entry name" value="GT4_GT28_WabH-like"/>
    <property type="match status" value="1"/>
</dbReference>
<feature type="coiled-coil region" evidence="1">
    <location>
        <begin position="303"/>
        <end position="330"/>
    </location>
</feature>
<dbReference type="AlphaFoldDB" id="A0AAE6ZJ01"/>